<protein>
    <recommendedName>
        <fullName evidence="2">von Hippel-Lindau disease tumour suppressor beta domain-containing protein</fullName>
    </recommendedName>
</protein>
<dbReference type="InterPro" id="IPR024079">
    <property type="entry name" value="MetalloPept_cat_dom_sf"/>
</dbReference>
<evidence type="ECO:0000256" key="1">
    <source>
        <dbReference type="SAM" id="MobiDB-lite"/>
    </source>
</evidence>
<dbReference type="Proteomes" id="UP000612055">
    <property type="component" value="Unassembled WGS sequence"/>
</dbReference>
<dbReference type="AlphaFoldDB" id="A0A835Y8S1"/>
<dbReference type="Gene3D" id="2.60.40.780">
    <property type="entry name" value="von Hippel-Lindau disease tumour suppressor, beta domain"/>
    <property type="match status" value="1"/>
</dbReference>
<dbReference type="InterPro" id="IPR036208">
    <property type="entry name" value="VHL_sf"/>
</dbReference>
<organism evidence="3 4">
    <name type="scientific">Edaphochlamys debaryana</name>
    <dbReference type="NCBI Taxonomy" id="47281"/>
    <lineage>
        <taxon>Eukaryota</taxon>
        <taxon>Viridiplantae</taxon>
        <taxon>Chlorophyta</taxon>
        <taxon>core chlorophytes</taxon>
        <taxon>Chlorophyceae</taxon>
        <taxon>CS clade</taxon>
        <taxon>Chlamydomonadales</taxon>
        <taxon>Chlamydomonadales incertae sedis</taxon>
        <taxon>Edaphochlamys</taxon>
    </lineage>
</organism>
<sequence length="434" mass="46718">MAVKGSVSTHEDGKTEACWHRISNKSKRSIRGLWVDFNGDEAEYFQLEAGHATPQMTYTTHLWRLRYKDTGELVGEYAGPSAELEVQPSGGLSVRSWSVASPQPKPEWGEYRKRGSALGIEIWAYDCVLPRAVRIAEQVVGRMLELSPPEVVRRLVAGGAKVAIIGRHQVTTDIPAHSFMRWAEGGRDTDTTTRGLGGTGQNPVTSCGEENLIMQDDKWYTSENILVHEFGHTVMNIGLSAEDRAAIKQLYDAAYRAGLYDREAYIMENEDEYWAEGTQAWFHATIRTDVTGGVTTRDKLKARDPGLAAMMARAYGDGPWRYPHDSPGQFRERSPSRTADPAASSATAPGVSASVFPEEPSSVPTLSAPGVEDGMERSRLAASAAGGGAGGCLGTCMPGASGGRGASPGCGTAVWATLRDAIVGQAAHPMSKLS</sequence>
<dbReference type="InterPro" id="IPR024053">
    <property type="entry name" value="VHL_beta_dom"/>
</dbReference>
<evidence type="ECO:0000313" key="4">
    <source>
        <dbReference type="Proteomes" id="UP000612055"/>
    </source>
</evidence>
<name>A0A835Y8S1_9CHLO</name>
<dbReference type="SUPFAM" id="SSF55486">
    <property type="entry name" value="Metalloproteases ('zincins'), catalytic domain"/>
    <property type="match status" value="1"/>
</dbReference>
<comment type="caution">
    <text evidence="3">The sequence shown here is derived from an EMBL/GenBank/DDBJ whole genome shotgun (WGS) entry which is preliminary data.</text>
</comment>
<reference evidence="3" key="1">
    <citation type="journal article" date="2020" name="bioRxiv">
        <title>Comparative genomics of Chlamydomonas.</title>
        <authorList>
            <person name="Craig R.J."/>
            <person name="Hasan A.R."/>
            <person name="Ness R.W."/>
            <person name="Keightley P.D."/>
        </authorList>
    </citation>
    <scope>NUCLEOTIDE SEQUENCE</scope>
    <source>
        <strain evidence="3">CCAP 11/70</strain>
    </source>
</reference>
<feature type="region of interest" description="Disordered" evidence="1">
    <location>
        <begin position="318"/>
        <end position="371"/>
    </location>
</feature>
<evidence type="ECO:0000313" key="3">
    <source>
        <dbReference type="EMBL" id="KAG2498106.1"/>
    </source>
</evidence>
<dbReference type="EMBL" id="JAEHOE010000011">
    <property type="protein sequence ID" value="KAG2498106.1"/>
    <property type="molecule type" value="Genomic_DNA"/>
</dbReference>
<proteinExistence type="predicted"/>
<dbReference type="SUPFAM" id="SSF49468">
    <property type="entry name" value="VHL"/>
    <property type="match status" value="1"/>
</dbReference>
<feature type="domain" description="von Hippel-Lindau disease tumour suppressor beta" evidence="2">
    <location>
        <begin position="22"/>
        <end position="70"/>
    </location>
</feature>
<dbReference type="OrthoDB" id="6132182at2759"/>
<gene>
    <name evidence="3" type="ORF">HYH03_003864</name>
</gene>
<dbReference type="Gene3D" id="3.40.390.10">
    <property type="entry name" value="Collagenase (Catalytic Domain)"/>
    <property type="match status" value="1"/>
</dbReference>
<dbReference type="InterPro" id="IPR037140">
    <property type="entry name" value="VHL_beta_dom_sf"/>
</dbReference>
<accession>A0A835Y8S1</accession>
<dbReference type="GO" id="GO:0008237">
    <property type="term" value="F:metallopeptidase activity"/>
    <property type="evidence" value="ECO:0007669"/>
    <property type="project" value="InterPro"/>
</dbReference>
<keyword evidence="4" id="KW-1185">Reference proteome</keyword>
<feature type="compositionally biased region" description="Low complexity" evidence="1">
    <location>
        <begin position="336"/>
        <end position="349"/>
    </location>
</feature>
<evidence type="ECO:0000259" key="2">
    <source>
        <dbReference type="Pfam" id="PF01847"/>
    </source>
</evidence>
<feature type="region of interest" description="Disordered" evidence="1">
    <location>
        <begin position="185"/>
        <end position="204"/>
    </location>
</feature>
<dbReference type="Pfam" id="PF01847">
    <property type="entry name" value="VHL"/>
    <property type="match status" value="1"/>
</dbReference>